<dbReference type="Proteomes" id="UP000826195">
    <property type="component" value="Unassembled WGS sequence"/>
</dbReference>
<proteinExistence type="predicted"/>
<dbReference type="EMBL" id="JAHXZJ010000001">
    <property type="protein sequence ID" value="KAH0566792.1"/>
    <property type="molecule type" value="Genomic_DNA"/>
</dbReference>
<accession>A0AAV7J4P5</accession>
<reference evidence="1 2" key="1">
    <citation type="journal article" date="2021" name="J. Hered.">
        <title>A chromosome-level genome assembly of the parasitoid wasp, Cotesia glomerata (Hymenoptera: Braconidae).</title>
        <authorList>
            <person name="Pinto B.J."/>
            <person name="Weis J.J."/>
            <person name="Gamble T."/>
            <person name="Ode P.J."/>
            <person name="Paul R."/>
            <person name="Zaspel J.M."/>
        </authorList>
    </citation>
    <scope>NUCLEOTIDE SEQUENCE [LARGE SCALE GENOMIC DNA]</scope>
    <source>
        <strain evidence="1">CgM1</strain>
    </source>
</reference>
<name>A0AAV7J4P5_COTGL</name>
<dbReference type="AlphaFoldDB" id="A0AAV7J4P5"/>
<protein>
    <submittedName>
        <fullName evidence="1">Uncharacterized protein</fullName>
    </submittedName>
</protein>
<evidence type="ECO:0000313" key="1">
    <source>
        <dbReference type="EMBL" id="KAH0566792.1"/>
    </source>
</evidence>
<gene>
    <name evidence="1" type="ORF">KQX54_004333</name>
</gene>
<evidence type="ECO:0000313" key="2">
    <source>
        <dbReference type="Proteomes" id="UP000826195"/>
    </source>
</evidence>
<keyword evidence="2" id="KW-1185">Reference proteome</keyword>
<organism evidence="1 2">
    <name type="scientific">Cotesia glomerata</name>
    <name type="common">Lepidopteran parasitic wasp</name>
    <name type="synonym">Apanteles glomeratus</name>
    <dbReference type="NCBI Taxonomy" id="32391"/>
    <lineage>
        <taxon>Eukaryota</taxon>
        <taxon>Metazoa</taxon>
        <taxon>Ecdysozoa</taxon>
        <taxon>Arthropoda</taxon>
        <taxon>Hexapoda</taxon>
        <taxon>Insecta</taxon>
        <taxon>Pterygota</taxon>
        <taxon>Neoptera</taxon>
        <taxon>Endopterygota</taxon>
        <taxon>Hymenoptera</taxon>
        <taxon>Apocrita</taxon>
        <taxon>Ichneumonoidea</taxon>
        <taxon>Braconidae</taxon>
        <taxon>Microgastrinae</taxon>
        <taxon>Cotesia</taxon>
    </lineage>
</organism>
<comment type="caution">
    <text evidence="1">The sequence shown here is derived from an EMBL/GenBank/DDBJ whole genome shotgun (WGS) entry which is preliminary data.</text>
</comment>
<sequence length="147" mass="16273">MSSPGNSPGDRKFIPRATDPPHPLHLLSLSFSLLPGCTSRWEATAVGAYTPMNSRLLNKDETRPEYRIPTNDLNKRLFGCPHSRLINGTVRNISDRVVVSSSNKMAFTTLLQRLRDLMKKRARMVDACGPTEPNPWGFPGSAPSVRG</sequence>